<evidence type="ECO:0000313" key="1">
    <source>
        <dbReference type="EMBL" id="AFM39386.1"/>
    </source>
</evidence>
<reference evidence="1 2" key="1">
    <citation type="journal article" date="2012" name="J. Bacteriol.">
        <title>Complete genome sequences of Desulfosporosinus orientis DSM765T, Desulfosporosinus youngiae DSM17734T, Desulfosporosinus meridiei DSM13257T, and Desulfosporosinus acidiphilus DSM22704T.</title>
        <authorList>
            <person name="Pester M."/>
            <person name="Brambilla E."/>
            <person name="Alazard D."/>
            <person name="Rattei T."/>
            <person name="Weinmaier T."/>
            <person name="Han J."/>
            <person name="Lucas S."/>
            <person name="Lapidus A."/>
            <person name="Cheng J.F."/>
            <person name="Goodwin L."/>
            <person name="Pitluck S."/>
            <person name="Peters L."/>
            <person name="Ovchinnikova G."/>
            <person name="Teshima H."/>
            <person name="Detter J.C."/>
            <person name="Han C.S."/>
            <person name="Tapia R."/>
            <person name="Land M.L."/>
            <person name="Hauser L."/>
            <person name="Kyrpides N.C."/>
            <person name="Ivanova N.N."/>
            <person name="Pagani I."/>
            <person name="Huntmann M."/>
            <person name="Wei C.L."/>
            <person name="Davenport K.W."/>
            <person name="Daligault H."/>
            <person name="Chain P.S."/>
            <person name="Chen A."/>
            <person name="Mavromatis K."/>
            <person name="Markowitz V."/>
            <person name="Szeto E."/>
            <person name="Mikhailova N."/>
            <person name="Pati A."/>
            <person name="Wagner M."/>
            <person name="Woyke T."/>
            <person name="Ollivier B."/>
            <person name="Klenk H.P."/>
            <person name="Spring S."/>
            <person name="Loy A."/>
        </authorList>
    </citation>
    <scope>NUCLEOTIDE SEQUENCE [LARGE SCALE GENOMIC DNA]</scope>
    <source>
        <strain evidence="2">DSM 22704 / JCM 16185 / SJ4</strain>
    </source>
</reference>
<sequence>MNGNHSLLQDVGVSRLDIKFTRGKYTIEGLLYFLNTGTVKNFTQKRKWVQIAKGVITKAE</sequence>
<keyword evidence="2" id="KW-1185">Reference proteome</keyword>
<accession>I4D0R2</accession>
<dbReference type="STRING" id="646529.Desaci_0314"/>
<dbReference type="KEGG" id="dai:Desaci_0314"/>
<dbReference type="Proteomes" id="UP000002892">
    <property type="component" value="Chromosome"/>
</dbReference>
<evidence type="ECO:0000313" key="2">
    <source>
        <dbReference type="Proteomes" id="UP000002892"/>
    </source>
</evidence>
<organism evidence="1 2">
    <name type="scientific">Desulfosporosinus acidiphilus (strain DSM 22704 / JCM 16185 / SJ4)</name>
    <dbReference type="NCBI Taxonomy" id="646529"/>
    <lineage>
        <taxon>Bacteria</taxon>
        <taxon>Bacillati</taxon>
        <taxon>Bacillota</taxon>
        <taxon>Clostridia</taxon>
        <taxon>Eubacteriales</taxon>
        <taxon>Desulfitobacteriaceae</taxon>
        <taxon>Desulfosporosinus</taxon>
    </lineage>
</organism>
<gene>
    <name evidence="1" type="ordered locus">Desaci_0314</name>
</gene>
<dbReference type="EMBL" id="CP003639">
    <property type="protein sequence ID" value="AFM39386.1"/>
    <property type="molecule type" value="Genomic_DNA"/>
</dbReference>
<protein>
    <submittedName>
        <fullName evidence="1">Uncharacterized protein</fullName>
    </submittedName>
</protein>
<dbReference type="HOGENOM" id="CLU_2933789_0_0_9"/>
<proteinExistence type="predicted"/>
<dbReference type="AlphaFoldDB" id="I4D0R2"/>
<name>I4D0R2_DESAJ</name>